<proteinExistence type="predicted"/>
<dbReference type="RefSeq" id="XP_030081863.1">
    <property type="nucleotide sequence ID" value="XM_030226003.1"/>
</dbReference>
<evidence type="ECO:0000256" key="1">
    <source>
        <dbReference type="SAM" id="MobiDB-lite"/>
    </source>
</evidence>
<dbReference type="GeneID" id="115483756"/>
<feature type="non-terminal residue" evidence="3">
    <location>
        <position position="1"/>
    </location>
</feature>
<dbReference type="AlphaFoldDB" id="A0A6J2SVL1"/>
<organism evidence="2 3">
    <name type="scientific">Drosophila hydei</name>
    <name type="common">Fruit fly</name>
    <dbReference type="NCBI Taxonomy" id="7224"/>
    <lineage>
        <taxon>Eukaryota</taxon>
        <taxon>Metazoa</taxon>
        <taxon>Ecdysozoa</taxon>
        <taxon>Arthropoda</taxon>
        <taxon>Hexapoda</taxon>
        <taxon>Insecta</taxon>
        <taxon>Pterygota</taxon>
        <taxon>Neoptera</taxon>
        <taxon>Endopterygota</taxon>
        <taxon>Diptera</taxon>
        <taxon>Brachycera</taxon>
        <taxon>Muscomorpha</taxon>
        <taxon>Ephydroidea</taxon>
        <taxon>Drosophilidae</taxon>
        <taxon>Drosophila</taxon>
    </lineage>
</organism>
<dbReference type="PANTHER" id="PTHR39944">
    <property type="match status" value="1"/>
</dbReference>
<dbReference type="PANTHER" id="PTHR39944:SF1">
    <property type="entry name" value="CALDESMON-RELATED PROTEIN-RELATED"/>
    <property type="match status" value="1"/>
</dbReference>
<accession>A0A6J2SVL1</accession>
<keyword evidence="2" id="KW-1185">Reference proteome</keyword>
<gene>
    <name evidence="3" type="primary">LOC115483756</name>
</gene>
<feature type="compositionally biased region" description="Basic and acidic residues" evidence="1">
    <location>
        <begin position="15"/>
        <end position="24"/>
    </location>
</feature>
<dbReference type="KEGG" id="dhe:115483756"/>
<name>A0A6J2SVL1_DROHY</name>
<sequence length="217" mass="24045">SNAVRRPAAAAAEEQLAKERAQEESIAVQREEQLRQKQRIEKAQQLLEQLRPGPRELHCAKLQSEVLRGIIAQRQLQTQFAAANEQQSKRWTDASTANRCSTGWRRRSCANNSEASSWASTSASCSNPSSSVSWNATPRKLSSRELERLERQRNQLQVKQQLDKERTEQAAKVQPETPYALASLESAETPTEAAAAAGQGGLALCEVHNEAKARLTT</sequence>
<reference evidence="3" key="1">
    <citation type="submission" date="2025-08" db="UniProtKB">
        <authorList>
            <consortium name="RefSeq"/>
        </authorList>
    </citation>
    <scope>IDENTIFICATION</scope>
    <source>
        <strain evidence="3">15085-1641.00</strain>
        <tissue evidence="3">Whole body</tissue>
    </source>
</reference>
<protein>
    <submittedName>
        <fullName evidence="3">Uncharacterized protein LOC115483756</fullName>
    </submittedName>
</protein>
<dbReference type="Proteomes" id="UP000504633">
    <property type="component" value="Unplaced"/>
</dbReference>
<dbReference type="OrthoDB" id="331765at2759"/>
<feature type="compositionally biased region" description="Low complexity" evidence="1">
    <location>
        <begin position="1"/>
        <end position="14"/>
    </location>
</feature>
<evidence type="ECO:0000313" key="2">
    <source>
        <dbReference type="Proteomes" id="UP000504633"/>
    </source>
</evidence>
<feature type="region of interest" description="Disordered" evidence="1">
    <location>
        <begin position="1"/>
        <end position="24"/>
    </location>
</feature>
<feature type="compositionally biased region" description="Low complexity" evidence="1">
    <location>
        <begin position="117"/>
        <end position="136"/>
    </location>
</feature>
<feature type="region of interest" description="Disordered" evidence="1">
    <location>
        <begin position="117"/>
        <end position="139"/>
    </location>
</feature>
<evidence type="ECO:0000313" key="3">
    <source>
        <dbReference type="RefSeq" id="XP_030081863.1"/>
    </source>
</evidence>
<feature type="region of interest" description="Disordered" evidence="1">
    <location>
        <begin position="158"/>
        <end position="179"/>
    </location>
</feature>